<dbReference type="Pfam" id="PF01402">
    <property type="entry name" value="RHH_1"/>
    <property type="match status" value="1"/>
</dbReference>
<evidence type="ECO:0000259" key="1">
    <source>
        <dbReference type="Pfam" id="PF01402"/>
    </source>
</evidence>
<dbReference type="InterPro" id="IPR010985">
    <property type="entry name" value="Ribbon_hlx_hlx"/>
</dbReference>
<protein>
    <recommendedName>
        <fullName evidence="1">Ribbon-helix-helix protein CopG domain-containing protein</fullName>
    </recommendedName>
</protein>
<dbReference type="EMBL" id="JXBC01000011">
    <property type="protein sequence ID" value="KIU09791.1"/>
    <property type="molecule type" value="Genomic_DNA"/>
</dbReference>
<dbReference type="SUPFAM" id="SSF47598">
    <property type="entry name" value="Ribbon-helix-helix"/>
    <property type="match status" value="1"/>
</dbReference>
<proteinExistence type="predicted"/>
<dbReference type="InterPro" id="IPR013321">
    <property type="entry name" value="Arc_rbn_hlx_hlx"/>
</dbReference>
<feature type="domain" description="Ribbon-helix-helix protein CopG" evidence="1">
    <location>
        <begin position="5"/>
        <end position="42"/>
    </location>
</feature>
<dbReference type="Proteomes" id="UP000032247">
    <property type="component" value="Unassembled WGS sequence"/>
</dbReference>
<reference evidence="2 3" key="1">
    <citation type="submission" date="2014-12" db="EMBL/GenBank/DDBJ databases">
        <title>Comparative genome analysis of Bacillus coagulans HM-08, Clostridium butyricum HM-68, Bacillus subtilis HM-66 and Bacillus licheniformis BL-09.</title>
        <authorList>
            <person name="Zhang H."/>
        </authorList>
    </citation>
    <scope>NUCLEOTIDE SEQUENCE [LARGE SCALE GENOMIC DNA]</scope>
    <source>
        <strain evidence="2 3">HM-66</strain>
    </source>
</reference>
<dbReference type="PATRIC" id="fig|1423.173.peg.3801"/>
<accession>A0A0D1L2M4</accession>
<gene>
    <name evidence="2" type="ORF">SC09_contig14orf00002</name>
</gene>
<evidence type="ECO:0000313" key="2">
    <source>
        <dbReference type="EMBL" id="KIU09791.1"/>
    </source>
</evidence>
<name>A0A0D1L2M4_BACIU</name>
<comment type="caution">
    <text evidence="2">The sequence shown here is derived from an EMBL/GenBank/DDBJ whole genome shotgun (WGS) entry which is preliminary data.</text>
</comment>
<dbReference type="AlphaFoldDB" id="A0A0D1L2M4"/>
<evidence type="ECO:0000313" key="3">
    <source>
        <dbReference type="Proteomes" id="UP000032247"/>
    </source>
</evidence>
<dbReference type="InterPro" id="IPR002145">
    <property type="entry name" value="CopG"/>
</dbReference>
<organism evidence="2 3">
    <name type="scientific">Bacillus subtilis</name>
    <dbReference type="NCBI Taxonomy" id="1423"/>
    <lineage>
        <taxon>Bacteria</taxon>
        <taxon>Bacillati</taxon>
        <taxon>Bacillota</taxon>
        <taxon>Bacilli</taxon>
        <taxon>Bacillales</taxon>
        <taxon>Bacillaceae</taxon>
        <taxon>Bacillus</taxon>
    </lineage>
</organism>
<sequence length="46" mass="5309">MTNKKRFTITMSESVHAYLEELCKEKGLSKSAMITVVLEEYKKGQK</sequence>
<dbReference type="CDD" id="cd21631">
    <property type="entry name" value="RHH_CopG_NikR-like"/>
    <property type="match status" value="1"/>
</dbReference>
<dbReference type="GO" id="GO:0006355">
    <property type="term" value="P:regulation of DNA-templated transcription"/>
    <property type="evidence" value="ECO:0007669"/>
    <property type="project" value="InterPro"/>
</dbReference>
<dbReference type="Gene3D" id="1.10.1220.10">
    <property type="entry name" value="Met repressor-like"/>
    <property type="match status" value="1"/>
</dbReference>